<accession>A0A6A6C7D9</accession>
<dbReference type="GeneID" id="54567216"/>
<evidence type="ECO:0000256" key="2">
    <source>
        <dbReference type="SAM" id="SignalP"/>
    </source>
</evidence>
<protein>
    <submittedName>
        <fullName evidence="3">Uncharacterized protein</fullName>
    </submittedName>
</protein>
<dbReference type="AlphaFoldDB" id="A0A6A6C7D9"/>
<sequence>MDLLKCIAMAIFLGHAAASPVSVTAIVTVIETFSKIPASASPSAIPSNSPVNMLLPAVTPVNHAIITNPNTRTYPSTETTNPVTCELLPCTTTAFWHYSPINREGCRSLTNMLYCDYFSTVSTTCLDQNHLPDCLYSSTIFPFVSETTKYGWLRNTVEPVYATTSTCVSLDPQRAAFPQGELSCHSYCKYSSSEVRCWPGDGHCQTSTSTTTTCVESLPSCLWYNQHWSGDELDPTSVCVPPKTPTSGGCSWLTYQSPYYWKTETWPVTSTCLYADAIPSCIYTYGDKCVPLQEASTKGPPSSKSGPTSTVEVIPTETKSSVTLSAAPAGRGEGGCTWRIPEAHIDHRECWIKDTEVDEWMPATRSSNGCSWFTSFATKTSAGKTTISLTSTCKPTPTVTWSLTTVLTETMVTFGSTSSTMTKKTMTRPVTSGKPSATASARRGDSQIHIDLDSSILDQGLKDANNLCAHREPIDGRRLNCDLMPQWARVEFEQLIEEHLTNRINDNALEFTRNGYMDQWIFDNATLRNKFITYGAGRQMIYNITHALALEENFIIEPDVMIEINLEMREDYPQAVDDDEEDTQEEAPRYKLVCALSQGTPMPSEDVTAMTSYLASYFDNMFPTPTTKPTCIPVEAGGIGQYVCQCSLASQTGEFPTTRKTVTATVSGKTTQKIDVCDYSSWPKTTAPPKTSDPPYPVPSDQKVSTDAMTCNDPKSAGYYGVQTVADMAQALYRQAFSSGLYAKPTGSSVKYSDNWNGFKVLKTEVRPYVEPPQAAGGAQMQNRWLVLSIQYLKTACGKGEEDKLVGFRNPSELNIEDFYDAFVMRSNPCNKNPDDEVGLEQWTPGGTINWKCLQWKLHSLDTPPSYKTDKHMQHWLNRTGSWNETTSGRSWNETSKERWGETGFEPRWTASAIGVGYKV</sequence>
<feature type="signal peptide" evidence="2">
    <location>
        <begin position="1"/>
        <end position="18"/>
    </location>
</feature>
<feature type="region of interest" description="Disordered" evidence="1">
    <location>
        <begin position="419"/>
        <end position="444"/>
    </location>
</feature>
<feature type="chain" id="PRO_5025601503" evidence="2">
    <location>
        <begin position="19"/>
        <end position="920"/>
    </location>
</feature>
<dbReference type="EMBL" id="ML993615">
    <property type="protein sequence ID" value="KAF2162130.1"/>
    <property type="molecule type" value="Genomic_DNA"/>
</dbReference>
<organism evidence="3 4">
    <name type="scientific">Zasmidium cellare ATCC 36951</name>
    <dbReference type="NCBI Taxonomy" id="1080233"/>
    <lineage>
        <taxon>Eukaryota</taxon>
        <taxon>Fungi</taxon>
        <taxon>Dikarya</taxon>
        <taxon>Ascomycota</taxon>
        <taxon>Pezizomycotina</taxon>
        <taxon>Dothideomycetes</taxon>
        <taxon>Dothideomycetidae</taxon>
        <taxon>Mycosphaerellales</taxon>
        <taxon>Mycosphaerellaceae</taxon>
        <taxon>Zasmidium</taxon>
    </lineage>
</organism>
<name>A0A6A6C7D9_ZASCE</name>
<evidence type="ECO:0000313" key="3">
    <source>
        <dbReference type="EMBL" id="KAF2162130.1"/>
    </source>
</evidence>
<evidence type="ECO:0000313" key="4">
    <source>
        <dbReference type="Proteomes" id="UP000799537"/>
    </source>
</evidence>
<proteinExistence type="predicted"/>
<gene>
    <name evidence="3" type="ORF">M409DRAFT_58571</name>
</gene>
<feature type="region of interest" description="Disordered" evidence="1">
    <location>
        <begin position="685"/>
        <end position="706"/>
    </location>
</feature>
<keyword evidence="2" id="KW-0732">Signal</keyword>
<dbReference type="RefSeq" id="XP_033663019.1">
    <property type="nucleotide sequence ID" value="XM_033813944.1"/>
</dbReference>
<feature type="compositionally biased region" description="Polar residues" evidence="1">
    <location>
        <begin position="428"/>
        <end position="439"/>
    </location>
</feature>
<keyword evidence="4" id="KW-1185">Reference proteome</keyword>
<reference evidence="3" key="1">
    <citation type="journal article" date="2020" name="Stud. Mycol.">
        <title>101 Dothideomycetes genomes: a test case for predicting lifestyles and emergence of pathogens.</title>
        <authorList>
            <person name="Haridas S."/>
            <person name="Albert R."/>
            <person name="Binder M."/>
            <person name="Bloem J."/>
            <person name="Labutti K."/>
            <person name="Salamov A."/>
            <person name="Andreopoulos B."/>
            <person name="Baker S."/>
            <person name="Barry K."/>
            <person name="Bills G."/>
            <person name="Bluhm B."/>
            <person name="Cannon C."/>
            <person name="Castanera R."/>
            <person name="Culley D."/>
            <person name="Daum C."/>
            <person name="Ezra D."/>
            <person name="Gonzalez J."/>
            <person name="Henrissat B."/>
            <person name="Kuo A."/>
            <person name="Liang C."/>
            <person name="Lipzen A."/>
            <person name="Lutzoni F."/>
            <person name="Magnuson J."/>
            <person name="Mondo S."/>
            <person name="Nolan M."/>
            <person name="Ohm R."/>
            <person name="Pangilinan J."/>
            <person name="Park H.-J."/>
            <person name="Ramirez L."/>
            <person name="Alfaro M."/>
            <person name="Sun H."/>
            <person name="Tritt A."/>
            <person name="Yoshinaga Y."/>
            <person name="Zwiers L.-H."/>
            <person name="Turgeon B."/>
            <person name="Goodwin S."/>
            <person name="Spatafora J."/>
            <person name="Crous P."/>
            <person name="Grigoriev I."/>
        </authorList>
    </citation>
    <scope>NUCLEOTIDE SEQUENCE</scope>
    <source>
        <strain evidence="3">ATCC 36951</strain>
    </source>
</reference>
<dbReference type="Proteomes" id="UP000799537">
    <property type="component" value="Unassembled WGS sequence"/>
</dbReference>
<evidence type="ECO:0000256" key="1">
    <source>
        <dbReference type="SAM" id="MobiDB-lite"/>
    </source>
</evidence>